<organism evidence="1 2">
    <name type="scientific">Liparis tanakae</name>
    <name type="common">Tanaka's snailfish</name>
    <dbReference type="NCBI Taxonomy" id="230148"/>
    <lineage>
        <taxon>Eukaryota</taxon>
        <taxon>Metazoa</taxon>
        <taxon>Chordata</taxon>
        <taxon>Craniata</taxon>
        <taxon>Vertebrata</taxon>
        <taxon>Euteleostomi</taxon>
        <taxon>Actinopterygii</taxon>
        <taxon>Neopterygii</taxon>
        <taxon>Teleostei</taxon>
        <taxon>Neoteleostei</taxon>
        <taxon>Acanthomorphata</taxon>
        <taxon>Eupercaria</taxon>
        <taxon>Perciformes</taxon>
        <taxon>Cottioidei</taxon>
        <taxon>Cottales</taxon>
        <taxon>Liparidae</taxon>
        <taxon>Liparis</taxon>
    </lineage>
</organism>
<evidence type="ECO:0000313" key="2">
    <source>
        <dbReference type="Proteomes" id="UP000314294"/>
    </source>
</evidence>
<dbReference type="Proteomes" id="UP000314294">
    <property type="component" value="Unassembled WGS sequence"/>
</dbReference>
<accession>A0A4Z2E0Z3</accession>
<dbReference type="AlphaFoldDB" id="A0A4Z2E0Z3"/>
<sequence length="122" mass="14058">MFLCDPVRIREPQDHSGSLRSELVHYQPTGAERDSDLLTAQIRRFLSQSTEHTTFHHHPEPLITCSLQIKVSTGGLRQTRSRSLVDQEMRLPKVSPEVQLRLLRCWRYSASPPGGGQSPWWR</sequence>
<protein>
    <submittedName>
        <fullName evidence="1">Uncharacterized protein</fullName>
    </submittedName>
</protein>
<evidence type="ECO:0000313" key="1">
    <source>
        <dbReference type="EMBL" id="TNN22496.1"/>
    </source>
</evidence>
<reference evidence="1 2" key="1">
    <citation type="submission" date="2019-03" db="EMBL/GenBank/DDBJ databases">
        <title>First draft genome of Liparis tanakae, snailfish: a comprehensive survey of snailfish specific genes.</title>
        <authorList>
            <person name="Kim W."/>
            <person name="Song I."/>
            <person name="Jeong J.-H."/>
            <person name="Kim D."/>
            <person name="Kim S."/>
            <person name="Ryu S."/>
            <person name="Song J.Y."/>
            <person name="Lee S.K."/>
        </authorList>
    </citation>
    <scope>NUCLEOTIDE SEQUENCE [LARGE SCALE GENOMIC DNA]</scope>
    <source>
        <tissue evidence="1">Muscle</tissue>
    </source>
</reference>
<dbReference type="EMBL" id="SRLO01022167">
    <property type="protein sequence ID" value="TNN22496.1"/>
    <property type="molecule type" value="Genomic_DNA"/>
</dbReference>
<proteinExistence type="predicted"/>
<keyword evidence="2" id="KW-1185">Reference proteome</keyword>
<comment type="caution">
    <text evidence="1">The sequence shown here is derived from an EMBL/GenBank/DDBJ whole genome shotgun (WGS) entry which is preliminary data.</text>
</comment>
<name>A0A4Z2E0Z3_9TELE</name>
<gene>
    <name evidence="1" type="ORF">EYF80_067390</name>
</gene>